<feature type="transmembrane region" description="Helical" evidence="2">
    <location>
        <begin position="419"/>
        <end position="441"/>
    </location>
</feature>
<feature type="region of interest" description="Disordered" evidence="1">
    <location>
        <begin position="444"/>
        <end position="466"/>
    </location>
</feature>
<gene>
    <name evidence="3" type="ORF">ACFPOF_19960</name>
</gene>
<dbReference type="EMBL" id="JBHSMI010000028">
    <property type="protein sequence ID" value="MFC5405024.1"/>
    <property type="molecule type" value="Genomic_DNA"/>
</dbReference>
<keyword evidence="2" id="KW-1133">Transmembrane helix</keyword>
<feature type="transmembrane region" description="Helical" evidence="2">
    <location>
        <begin position="94"/>
        <end position="111"/>
    </location>
</feature>
<feature type="transmembrane region" description="Helical" evidence="2">
    <location>
        <begin position="176"/>
        <end position="196"/>
    </location>
</feature>
<evidence type="ECO:0000256" key="1">
    <source>
        <dbReference type="SAM" id="MobiDB-lite"/>
    </source>
</evidence>
<accession>A0ABW0HVF4</accession>
<feature type="transmembrane region" description="Helical" evidence="2">
    <location>
        <begin position="28"/>
        <end position="47"/>
    </location>
</feature>
<comment type="caution">
    <text evidence="3">The sequence shown here is derived from an EMBL/GenBank/DDBJ whole genome shotgun (WGS) entry which is preliminary data.</text>
</comment>
<evidence type="ECO:0008006" key="5">
    <source>
        <dbReference type="Google" id="ProtNLM"/>
    </source>
</evidence>
<keyword evidence="2" id="KW-0472">Membrane</keyword>
<evidence type="ECO:0000256" key="2">
    <source>
        <dbReference type="SAM" id="Phobius"/>
    </source>
</evidence>
<sequence>MLRLYMMFIFFLLNGALCYANTESWPQSGMMMAVFMLNLVCVTIGFYRAMSVKTLNLDTIIWIFVYMFFFIAPVIQLQAGPLFPNTMPIEPGDVIRAGIVVFVWNVVYMLFRSLHRPSARRENAIGGSGLEIIGSRVRVLYFALSCGIFAMTIALFKLNYFFGAAEFGAVFANKSLLLLVNISFQGIVFANWLFAFDDRRRYRSLVARMKLLLASVILLNQLSPFNTSRFYIGFCVILVVYLFYFPRLKPSQFIWIMFTGLLFIFPFLNMFRYGFGGYEMPTAYHLMFDQLTELHFDAFSNLAATMRFTDLHGYSYGYQMLGVLFFFVPRDIWSGKPLSSGEAIGDFISGNYTLNFNNLSNPLPSEFMINFGWVGVAAGALLMALFVNRLESSVGKNRYTHALIAGFLFILLRGDLMNAFAYCFGTYCVMVLLPTGLSRFLDRAPRSSSSHSPRNGKENAGWTGSGIRPVTARANIRE</sequence>
<protein>
    <recommendedName>
        <fullName evidence="5">Oligosaccharide repeat unit polymerase</fullName>
    </recommendedName>
</protein>
<feature type="transmembrane region" description="Helical" evidence="2">
    <location>
        <begin position="398"/>
        <end position="413"/>
    </location>
</feature>
<evidence type="ECO:0000313" key="3">
    <source>
        <dbReference type="EMBL" id="MFC5405024.1"/>
    </source>
</evidence>
<feature type="transmembrane region" description="Helical" evidence="2">
    <location>
        <begin position="253"/>
        <end position="271"/>
    </location>
</feature>
<reference evidence="4" key="1">
    <citation type="journal article" date="2019" name="Int. J. Syst. Evol. Microbiol.">
        <title>The Global Catalogue of Microorganisms (GCM) 10K type strain sequencing project: providing services to taxonomists for standard genome sequencing and annotation.</title>
        <authorList>
            <consortium name="The Broad Institute Genomics Platform"/>
            <consortium name="The Broad Institute Genome Sequencing Center for Infectious Disease"/>
            <person name="Wu L."/>
            <person name="Ma J."/>
        </authorList>
    </citation>
    <scope>NUCLEOTIDE SEQUENCE [LARGE SCALE GENOMIC DNA]</scope>
    <source>
        <strain evidence="4">CGMCC 1.18575</strain>
    </source>
</reference>
<dbReference type="Proteomes" id="UP001596113">
    <property type="component" value="Unassembled WGS sequence"/>
</dbReference>
<keyword evidence="2" id="KW-0812">Transmembrane</keyword>
<organism evidence="3 4">
    <name type="scientific">Cohnella soli</name>
    <dbReference type="NCBI Taxonomy" id="425005"/>
    <lineage>
        <taxon>Bacteria</taxon>
        <taxon>Bacillati</taxon>
        <taxon>Bacillota</taxon>
        <taxon>Bacilli</taxon>
        <taxon>Bacillales</taxon>
        <taxon>Paenibacillaceae</taxon>
        <taxon>Cohnella</taxon>
    </lineage>
</organism>
<feature type="transmembrane region" description="Helical" evidence="2">
    <location>
        <begin position="228"/>
        <end position="246"/>
    </location>
</feature>
<keyword evidence="4" id="KW-1185">Reference proteome</keyword>
<feature type="transmembrane region" description="Helical" evidence="2">
    <location>
        <begin position="139"/>
        <end position="156"/>
    </location>
</feature>
<proteinExistence type="predicted"/>
<dbReference type="RefSeq" id="WP_378135841.1">
    <property type="nucleotide sequence ID" value="NZ_JBHSMI010000028.1"/>
</dbReference>
<name>A0ABW0HVF4_9BACL</name>
<feature type="transmembrane region" description="Helical" evidence="2">
    <location>
        <begin position="59"/>
        <end position="79"/>
    </location>
</feature>
<evidence type="ECO:0000313" key="4">
    <source>
        <dbReference type="Proteomes" id="UP001596113"/>
    </source>
</evidence>
<feature type="transmembrane region" description="Helical" evidence="2">
    <location>
        <begin position="367"/>
        <end position="386"/>
    </location>
</feature>